<evidence type="ECO:0000313" key="5">
    <source>
        <dbReference type="Proteomes" id="UP000377803"/>
    </source>
</evidence>
<name>A0A5Q0UG09_9ARCH</name>
<keyword evidence="2" id="KW-0233">DNA recombination</keyword>
<evidence type="ECO:0000313" key="4">
    <source>
        <dbReference type="EMBL" id="QGA80494.1"/>
    </source>
</evidence>
<dbReference type="Pfam" id="PF02646">
    <property type="entry name" value="RmuC"/>
    <property type="match status" value="1"/>
</dbReference>
<evidence type="ECO:0000256" key="2">
    <source>
        <dbReference type="ARBA" id="ARBA00023172"/>
    </source>
</evidence>
<protein>
    <submittedName>
        <fullName evidence="4">DNA recombination protein RmuC</fullName>
    </submittedName>
</protein>
<dbReference type="GeneID" id="42364985"/>
<dbReference type="EMBL" id="CP040089">
    <property type="protein sequence ID" value="QGA80494.1"/>
    <property type="molecule type" value="Genomic_DNA"/>
</dbReference>
<reference evidence="5" key="1">
    <citation type="submission" date="2019-05" db="EMBL/GenBank/DDBJ databases">
        <title>Candidatus Nanohalobium constans, a novel model system to study the DPANN nano-sized archaea: genomic and physiological characterization of a nanoarchaeon co-cultured with its chitinotrophic host.</title>
        <authorList>
            <person name="La Cono V."/>
            <person name="Arcadi E."/>
            <person name="Crisafi F."/>
            <person name="Denaro R."/>
            <person name="La Spada G."/>
            <person name="Messina E."/>
            <person name="Smedile F."/>
            <person name="Toshchakov S.V."/>
            <person name="Shevchenko M.A."/>
            <person name="Golyshin P.N."/>
            <person name="Golyshina O.V."/>
            <person name="Ferrer M."/>
            <person name="Rohde M."/>
            <person name="Mushegian A."/>
            <person name="Sorokin D.Y."/>
            <person name="Giuliano L."/>
            <person name="Yakimov M.M."/>
        </authorList>
    </citation>
    <scope>NUCLEOTIDE SEQUENCE [LARGE SCALE GENOMIC DNA]</scope>
    <source>
        <strain evidence="5">LC1Nh</strain>
    </source>
</reference>
<accession>A0A5Q0UG09</accession>
<feature type="coiled-coil region" evidence="3">
    <location>
        <begin position="53"/>
        <end position="80"/>
    </location>
</feature>
<feature type="coiled-coil region" evidence="3">
    <location>
        <begin position="278"/>
        <end position="305"/>
    </location>
</feature>
<sequence>MIEIILGVGLLVLGGGVLYLGKELSELKGLQENQDFEVDKEKVQGAVSESWQNLELGEKIKSLEKEVENVGKEADQIEKLHQDIQTMLENPKERGEFGERKLEDILSRHLPSSMYSFQGTVAGKRPDAFIESSSGKVCIDSKFPLSKFRKMQEAETKEERESLKKKFRRDVKSQLDSVESKYVRPDSGTTDYAFEFVPSERVYYYLVKEEYDILDEYAKKGVQLVSPLTLGQKLELVKNDVHTAKLSQKAEDVQQSLKEISNSFSSFESEWETYRKHIKNAKNSSDRLESEFEGLKQRFERVNDL</sequence>
<proteinExistence type="predicted"/>
<keyword evidence="1 3" id="KW-0175">Coiled coil</keyword>
<dbReference type="OrthoDB" id="359324at2157"/>
<evidence type="ECO:0000256" key="3">
    <source>
        <dbReference type="SAM" id="Coils"/>
    </source>
</evidence>
<organism evidence="4 5">
    <name type="scientific">Candidatus Nanohalobium constans</name>
    <dbReference type="NCBI Taxonomy" id="2565781"/>
    <lineage>
        <taxon>Archaea</taxon>
        <taxon>Candidatus Nanohalarchaeota</taxon>
        <taxon>Candidatus Nanohalobia</taxon>
        <taxon>Candidatus Nanohalobiales</taxon>
        <taxon>Candidatus Nanohalobiaceae</taxon>
        <taxon>Candidatus Nanohalobium</taxon>
    </lineage>
</organism>
<dbReference type="PANTHER" id="PTHR30563">
    <property type="entry name" value="DNA RECOMBINATION PROTEIN RMUC"/>
    <property type="match status" value="1"/>
</dbReference>
<dbReference type="GO" id="GO:0006310">
    <property type="term" value="P:DNA recombination"/>
    <property type="evidence" value="ECO:0007669"/>
    <property type="project" value="UniProtKB-KW"/>
</dbReference>
<dbReference type="PANTHER" id="PTHR30563:SF0">
    <property type="entry name" value="DNA RECOMBINATION PROTEIN RMUC"/>
    <property type="match status" value="1"/>
</dbReference>
<keyword evidence="5" id="KW-1185">Reference proteome</keyword>
<dbReference type="RefSeq" id="WP_153550234.1">
    <property type="nucleotide sequence ID" value="NZ_CP040089.1"/>
</dbReference>
<gene>
    <name evidence="4" type="primary">rmuC</name>
    <name evidence="4" type="ORF">LC1Nh_0600</name>
</gene>
<dbReference type="InterPro" id="IPR003798">
    <property type="entry name" value="DNA_recombination_RmuC"/>
</dbReference>
<evidence type="ECO:0000256" key="1">
    <source>
        <dbReference type="ARBA" id="ARBA00023054"/>
    </source>
</evidence>
<dbReference type="KEGG" id="ncon:LC1Nh_0600"/>
<dbReference type="Proteomes" id="UP000377803">
    <property type="component" value="Chromosome"/>
</dbReference>
<dbReference type="AlphaFoldDB" id="A0A5Q0UG09"/>